<comment type="caution">
    <text evidence="1">The sequence shown here is derived from an EMBL/GenBank/DDBJ whole genome shotgun (WGS) entry which is preliminary data.</text>
</comment>
<organism evidence="1 2">
    <name type="scientific">Colletotrichum sublineola</name>
    <name type="common">Sorghum anthracnose fungus</name>
    <dbReference type="NCBI Taxonomy" id="1173701"/>
    <lineage>
        <taxon>Eukaryota</taxon>
        <taxon>Fungi</taxon>
        <taxon>Dikarya</taxon>
        <taxon>Ascomycota</taxon>
        <taxon>Pezizomycotina</taxon>
        <taxon>Sordariomycetes</taxon>
        <taxon>Hypocreomycetidae</taxon>
        <taxon>Glomerellales</taxon>
        <taxon>Glomerellaceae</taxon>
        <taxon>Colletotrichum</taxon>
        <taxon>Colletotrichum graminicola species complex</taxon>
    </lineage>
</organism>
<evidence type="ECO:0000313" key="1">
    <source>
        <dbReference type="EMBL" id="KDN69276.1"/>
    </source>
</evidence>
<evidence type="ECO:0000313" key="2">
    <source>
        <dbReference type="Proteomes" id="UP000027238"/>
    </source>
</evidence>
<sequence length="236" mass="25500">MCLPACEANLTGPYGATPSSGEESELEHDAALDEANLHLDPSNGKAVQRNAVLNDQQETASQTTFNSGALGVQVTDNVFSETKCELARGLDGSVSSNDEHSPGRDLPLFPLRVWDALAILPLGHKHEGGAAIYGPDKEKGEGRQAGKFVPPRRGRVWMASKTYQEEAGKDGADCGYEEETAVKLTLERRHAGEYVGEYFCAKVINGYHSGVEAIDEAGPDLSISMASFYRRHILCF</sequence>
<keyword evidence="2" id="KW-1185">Reference proteome</keyword>
<dbReference type="AlphaFoldDB" id="A0A066XU41"/>
<dbReference type="Proteomes" id="UP000027238">
    <property type="component" value="Unassembled WGS sequence"/>
</dbReference>
<dbReference type="HOGENOM" id="CLU_1175353_0_0_1"/>
<dbReference type="EMBL" id="JMSE01000534">
    <property type="protein sequence ID" value="KDN69276.1"/>
    <property type="molecule type" value="Genomic_DNA"/>
</dbReference>
<reference evidence="2" key="1">
    <citation type="journal article" date="2014" name="Genome Announc.">
        <title>Draft genome sequence of Colletotrichum sublineola, a destructive pathogen of cultivated sorghum.</title>
        <authorList>
            <person name="Baroncelli R."/>
            <person name="Sanz-Martin J.M."/>
            <person name="Rech G.E."/>
            <person name="Sukno S.A."/>
            <person name="Thon M.R."/>
        </authorList>
    </citation>
    <scope>NUCLEOTIDE SEQUENCE [LARGE SCALE GENOMIC DNA]</scope>
    <source>
        <strain evidence="2">TX430BB</strain>
    </source>
</reference>
<gene>
    <name evidence="1" type="ORF">CSUB01_09328</name>
</gene>
<name>A0A066XU41_COLSU</name>
<protein>
    <submittedName>
        <fullName evidence="1">Uncharacterized protein</fullName>
    </submittedName>
</protein>
<proteinExistence type="predicted"/>
<accession>A0A066XU41</accession>